<keyword evidence="1" id="KW-1133">Transmembrane helix</keyword>
<protein>
    <submittedName>
        <fullName evidence="2">DUF4134 domain-containing protein</fullName>
    </submittedName>
</protein>
<dbReference type="RefSeq" id="WP_241348367.1">
    <property type="nucleotide sequence ID" value="NZ_JAKZGP010000027.1"/>
</dbReference>
<dbReference type="Proteomes" id="UP001165489">
    <property type="component" value="Unassembled WGS sequence"/>
</dbReference>
<keyword evidence="3" id="KW-1185">Reference proteome</keyword>
<comment type="caution">
    <text evidence="2">The sequence shown here is derived from an EMBL/GenBank/DDBJ whole genome shotgun (WGS) entry which is preliminary data.</text>
</comment>
<accession>A0ABS9V0Q9</accession>
<feature type="transmembrane region" description="Helical" evidence="1">
    <location>
        <begin position="86"/>
        <end position="108"/>
    </location>
</feature>
<organism evidence="2 3">
    <name type="scientific">Belliella filtrata</name>
    <dbReference type="NCBI Taxonomy" id="2923435"/>
    <lineage>
        <taxon>Bacteria</taxon>
        <taxon>Pseudomonadati</taxon>
        <taxon>Bacteroidota</taxon>
        <taxon>Cytophagia</taxon>
        <taxon>Cytophagales</taxon>
        <taxon>Cyclobacteriaceae</taxon>
        <taxon>Belliella</taxon>
    </lineage>
</organism>
<proteinExistence type="predicted"/>
<feature type="transmembrane region" description="Helical" evidence="1">
    <location>
        <begin position="56"/>
        <end position="74"/>
    </location>
</feature>
<gene>
    <name evidence="2" type="ORF">MM239_11375</name>
</gene>
<keyword evidence="1" id="KW-0812">Transmembrane</keyword>
<reference evidence="2" key="1">
    <citation type="submission" date="2022-03" db="EMBL/GenBank/DDBJ databases">
        <title>De novo assembled genomes of Belliella spp. (Cyclobacteriaceae) strains.</title>
        <authorList>
            <person name="Szabo A."/>
            <person name="Korponai K."/>
            <person name="Felfoldi T."/>
        </authorList>
    </citation>
    <scope>NUCLEOTIDE SEQUENCE</scope>
    <source>
        <strain evidence="2">DSM 111904</strain>
    </source>
</reference>
<keyword evidence="1" id="KW-0472">Membrane</keyword>
<evidence type="ECO:0000313" key="2">
    <source>
        <dbReference type="EMBL" id="MCH7409996.1"/>
    </source>
</evidence>
<sequence length="110" mass="12005">MNVNIATCPNRNRKFLILLLIAFVLCYYNAYSQSGTAGIVDATNHIITYYQTAINLMYAIGALVGLIGAIKVYNKWNSGDHDTGKVATAWFGSCIFLVLVATVLSSFFGL</sequence>
<evidence type="ECO:0000313" key="3">
    <source>
        <dbReference type="Proteomes" id="UP001165489"/>
    </source>
</evidence>
<dbReference type="EMBL" id="JAKZGP010000027">
    <property type="protein sequence ID" value="MCH7409996.1"/>
    <property type="molecule type" value="Genomic_DNA"/>
</dbReference>
<name>A0ABS9V0Q9_9BACT</name>
<evidence type="ECO:0000256" key="1">
    <source>
        <dbReference type="SAM" id="Phobius"/>
    </source>
</evidence>
<dbReference type="InterPro" id="IPR025408">
    <property type="entry name" value="DUF4134"/>
</dbReference>
<dbReference type="Pfam" id="PF13572">
    <property type="entry name" value="DUF4134"/>
    <property type="match status" value="1"/>
</dbReference>